<gene>
    <name evidence="2" type="ORF">BaOVIS_024040</name>
</gene>
<protein>
    <submittedName>
        <fullName evidence="2">Poly(A) polymerase, putative</fullName>
    </submittedName>
</protein>
<feature type="compositionally biased region" description="Polar residues" evidence="1">
    <location>
        <begin position="1137"/>
        <end position="1156"/>
    </location>
</feature>
<reference evidence="2" key="1">
    <citation type="submission" date="2019-12" db="EMBL/GenBank/DDBJ databases">
        <title>Genome sequence of Babesia ovis.</title>
        <authorList>
            <person name="Yamagishi J."/>
            <person name="Sevinc F."/>
            <person name="Xuan X."/>
        </authorList>
    </citation>
    <scope>NUCLEOTIDE SEQUENCE</scope>
    <source>
        <strain evidence="2">Selcuk</strain>
    </source>
</reference>
<dbReference type="EMBL" id="BLIY01000017">
    <property type="protein sequence ID" value="GFE55000.1"/>
    <property type="molecule type" value="Genomic_DNA"/>
</dbReference>
<evidence type="ECO:0000313" key="3">
    <source>
        <dbReference type="Proteomes" id="UP001057455"/>
    </source>
</evidence>
<feature type="region of interest" description="Disordered" evidence="1">
    <location>
        <begin position="575"/>
        <end position="608"/>
    </location>
</feature>
<comment type="caution">
    <text evidence="2">The sequence shown here is derived from an EMBL/GenBank/DDBJ whole genome shotgun (WGS) entry which is preliminary data.</text>
</comment>
<feature type="compositionally biased region" description="Polar residues" evidence="1">
    <location>
        <begin position="593"/>
        <end position="608"/>
    </location>
</feature>
<evidence type="ECO:0000256" key="1">
    <source>
        <dbReference type="SAM" id="MobiDB-lite"/>
    </source>
</evidence>
<sequence>MFDLIAFADRPLVIEELETPHERCAVINGAVKYLAGSCSAQYPLCYTTSASEEKFFPCHEYEIEDGNYETESFYGIVASSNESYSDADSDINYVRQICRDAGSAVERGVKDAGNNQDNTGINCGFYDAVSTPKRSLPAPVSSARDRDPCSQESAVSVDTVSSCPLKEDYSSSTIAPNSEPQLDSELERHKAFVNNKEEEVIEPAQDRATAEEKRMCAKRSVSMEQHLEDTDTVCYPTSATSYSNKNGPAAGFNSDLMYFAKEFRKKYGGSHLDIDPGNHVGSKAYSRLPYVDMTGVSGVDPMHAFMAAGIRQLRHRKGLDEVDQIPLAVRTSANMASKDHIGKVSYTPRGYSDTNIEPDVTQKIPQHYDTTFANVINRSKLGHTQSADILLRDYPRDISRSTNSAHALPTPNLLRERHQQRTTSTPNHCTAVDRNMSGFITENNSTPWIPQSVHDVDVYNGTDIHRRVSPPHKDHTSHQPKNVASDFALLFGITEPKKSGSNAQSPYGSIDYNHMPPPPSCLSRNKSADQRSSDSNIPNQYPDKYHKRVAVNIDEIRKKIDAFLKTSYQRQDCDLPAGTNLSERNGPQDKYSTDITANAPESSKHTSQMLTERNISRMSGLSQLTADVMLPQAVDHPTGELDGTNLSAMSSPVATQPSQDVTRMVSPNQPQHVAQWPSNLDQDAVPPNNSAYNDVVDIKMDSSRSGDVHLYDSTMVVLPEPSVLLEPHAPKSDMLQGDTTVAHSPAEQAFDDEPTRTNEEVLLTDFAARKGNIMSFGDDFGSYIPGNKLPSTSYKYPLESDMFDGNGRTPTVVTVTHKGKQLTDTIIRKSSNPLETQPVDAYAKKSTLPDYQNHGYENIDFPVDVSSIRAKPRNEIQALIQDMNNMVACLAKRQSMLGSSPESLLEPEKLDIHNTNTDFQHSQEVTPPSGFTFNHVAPIGRVDLDDHENGGLLSGRGFRNGSLSASDASSDYVHDPLDDHVNVGKSQYHNGDMEQGLAYRKPSFDSVETLLNQEGDVSSTVEPLVSLMKQLNSRFDDMRVVDVLSKVPPSLLADEFLGSAMTKSNDPITASAKTVLEASGLVSRQSLASDTKTSPVKDTVTVGTQTLERSQERRNSVSTGSSCWDQLVVESVDHGESNGNNRIRSSHVNASTNTPPRSRFEPRMLRHFSSIDSDDDETPRTPFTKEALISRMLDTHSTPRVVNRHSSEQYPVDRDDTDATSGYCSTGVGPSVKRPSSSCIPKGLTEEELLEAYNEMMKLTRIFHVKDVKSLTRAVTARVNKSPL</sequence>
<accession>A0A9W5TBN3</accession>
<feature type="compositionally biased region" description="Basic and acidic residues" evidence="1">
    <location>
        <begin position="1205"/>
        <end position="1214"/>
    </location>
</feature>
<feature type="region of interest" description="Disordered" evidence="1">
    <location>
        <begin position="1203"/>
        <end position="1236"/>
    </location>
</feature>
<organism evidence="2 3">
    <name type="scientific">Babesia ovis</name>
    <dbReference type="NCBI Taxonomy" id="5869"/>
    <lineage>
        <taxon>Eukaryota</taxon>
        <taxon>Sar</taxon>
        <taxon>Alveolata</taxon>
        <taxon>Apicomplexa</taxon>
        <taxon>Aconoidasida</taxon>
        <taxon>Piroplasmida</taxon>
        <taxon>Babesiidae</taxon>
        <taxon>Babesia</taxon>
    </lineage>
</organism>
<feature type="region of interest" description="Disordered" evidence="1">
    <location>
        <begin position="1134"/>
        <end position="1163"/>
    </location>
</feature>
<feature type="region of interest" description="Disordered" evidence="1">
    <location>
        <begin position="400"/>
        <end position="432"/>
    </location>
</feature>
<keyword evidence="3" id="KW-1185">Reference proteome</keyword>
<dbReference type="Proteomes" id="UP001057455">
    <property type="component" value="Unassembled WGS sequence"/>
</dbReference>
<evidence type="ECO:0000313" key="2">
    <source>
        <dbReference type="EMBL" id="GFE55000.1"/>
    </source>
</evidence>
<feature type="region of interest" description="Disordered" evidence="1">
    <location>
        <begin position="496"/>
        <end position="543"/>
    </location>
</feature>
<proteinExistence type="predicted"/>
<dbReference type="OrthoDB" id="366472at2759"/>
<name>A0A9W5TBN3_BABOV</name>
<feature type="region of interest" description="Disordered" evidence="1">
    <location>
        <begin position="133"/>
        <end position="154"/>
    </location>
</feature>